<reference evidence="1 2" key="1">
    <citation type="journal article" date="2019" name="Commun. Biol.">
        <title>The bagworm genome reveals a unique fibroin gene that provides high tensile strength.</title>
        <authorList>
            <person name="Kono N."/>
            <person name="Nakamura H."/>
            <person name="Ohtoshi R."/>
            <person name="Tomita M."/>
            <person name="Numata K."/>
            <person name="Arakawa K."/>
        </authorList>
    </citation>
    <scope>NUCLEOTIDE SEQUENCE [LARGE SCALE GENOMIC DNA]</scope>
</reference>
<proteinExistence type="predicted"/>
<evidence type="ECO:0000313" key="2">
    <source>
        <dbReference type="Proteomes" id="UP000299102"/>
    </source>
</evidence>
<comment type="caution">
    <text evidence="1">The sequence shown here is derived from an EMBL/GenBank/DDBJ whole genome shotgun (WGS) entry which is preliminary data.</text>
</comment>
<dbReference type="Proteomes" id="UP000299102">
    <property type="component" value="Unassembled WGS sequence"/>
</dbReference>
<organism evidence="1 2">
    <name type="scientific">Eumeta variegata</name>
    <name type="common">Bagworm moth</name>
    <name type="synonym">Eumeta japonica</name>
    <dbReference type="NCBI Taxonomy" id="151549"/>
    <lineage>
        <taxon>Eukaryota</taxon>
        <taxon>Metazoa</taxon>
        <taxon>Ecdysozoa</taxon>
        <taxon>Arthropoda</taxon>
        <taxon>Hexapoda</taxon>
        <taxon>Insecta</taxon>
        <taxon>Pterygota</taxon>
        <taxon>Neoptera</taxon>
        <taxon>Endopterygota</taxon>
        <taxon>Lepidoptera</taxon>
        <taxon>Glossata</taxon>
        <taxon>Ditrysia</taxon>
        <taxon>Tineoidea</taxon>
        <taxon>Psychidae</taxon>
        <taxon>Oiketicinae</taxon>
        <taxon>Eumeta</taxon>
    </lineage>
</organism>
<gene>
    <name evidence="1" type="ORF">EVAR_16626_1</name>
</gene>
<sequence>MCICAGVTVSVGVPVRVYTTPLARDVNANSYNNNYFGGALSHRCAGAADAVPRENRFSTVQQLPAGAPSKSFC</sequence>
<dbReference type="EMBL" id="BGZK01000252">
    <property type="protein sequence ID" value="GBP31852.1"/>
    <property type="molecule type" value="Genomic_DNA"/>
</dbReference>
<name>A0A4C1V0U1_EUMVA</name>
<dbReference type="AlphaFoldDB" id="A0A4C1V0U1"/>
<evidence type="ECO:0000313" key="1">
    <source>
        <dbReference type="EMBL" id="GBP31852.1"/>
    </source>
</evidence>
<protein>
    <submittedName>
        <fullName evidence="1">Uncharacterized protein</fullName>
    </submittedName>
</protein>
<accession>A0A4C1V0U1</accession>
<keyword evidence="2" id="KW-1185">Reference proteome</keyword>